<dbReference type="InterPro" id="IPR007863">
    <property type="entry name" value="Peptidase_M16_C"/>
</dbReference>
<proteinExistence type="inferred from homology"/>
<sequence length="410" mass="47730">MFDAVEKVLSNGIKLITIKKDTQIAALHVGIKMGSIYESLQEKGISHFIEHMLFKGTKSRSNETLNEDLENLGGEYNAYTENTSTVYSITSLGEELEKSIELLSDMVLNSKFDEHEIEKERKVILSEIKAGNDDIEQFSFRKINEIAFKNSPLKYDICGSEKTVNSFTRKDLLEFYHNYYVPNNCVISVVSSYEHEYVLNLILKYFKSWEYKKFEKRKIQPENNLPCIKTSYRRDIEQNSIVFLYTICGLNKKEELALRILNHKLGESPNSILFRKLREEKGFTYDIYTDLDLTENIKTIYIYTAVSEENIDNTINIILKCIQDIKDEKITFDDKSIDIMKKSLKTAVVFTLEDSTDIGNYVLTQCIEGQSIFKFNEDMKEIENIKNTTIYEVARKVFNDPTIYILKKHK</sequence>
<evidence type="ECO:0000313" key="5">
    <source>
        <dbReference type="EMBL" id="MBP2033658.1"/>
    </source>
</evidence>
<dbReference type="SUPFAM" id="SSF63411">
    <property type="entry name" value="LuxS/MPP-like metallohydrolase"/>
    <property type="match status" value="2"/>
</dbReference>
<feature type="domain" description="Peptidase M16 C-terminal" evidence="4">
    <location>
        <begin position="166"/>
        <end position="342"/>
    </location>
</feature>
<dbReference type="RefSeq" id="WP_209702923.1">
    <property type="nucleotide sequence ID" value="NZ_JAGGLM010000018.1"/>
</dbReference>
<dbReference type="Gene3D" id="3.30.830.10">
    <property type="entry name" value="Metalloenzyme, LuxS/M16 peptidase-like"/>
    <property type="match status" value="2"/>
</dbReference>
<dbReference type="PROSITE" id="PS00143">
    <property type="entry name" value="INSULINASE"/>
    <property type="match status" value="1"/>
</dbReference>
<evidence type="ECO:0000259" key="3">
    <source>
        <dbReference type="Pfam" id="PF00675"/>
    </source>
</evidence>
<name>A0ABS4KUD0_9CLOT</name>
<feature type="domain" description="Peptidase M16 N-terminal" evidence="3">
    <location>
        <begin position="17"/>
        <end position="158"/>
    </location>
</feature>
<dbReference type="Pfam" id="PF05193">
    <property type="entry name" value="Peptidase_M16_C"/>
    <property type="match status" value="1"/>
</dbReference>
<dbReference type="PANTHER" id="PTHR11851:SF49">
    <property type="entry name" value="MITOCHONDRIAL-PROCESSING PEPTIDASE SUBUNIT ALPHA"/>
    <property type="match status" value="1"/>
</dbReference>
<evidence type="ECO:0000259" key="4">
    <source>
        <dbReference type="Pfam" id="PF05193"/>
    </source>
</evidence>
<comment type="similarity">
    <text evidence="1 2">Belongs to the peptidase M16 family.</text>
</comment>
<comment type="caution">
    <text evidence="5">The sequence shown here is derived from an EMBL/GenBank/DDBJ whole genome shotgun (WGS) entry which is preliminary data.</text>
</comment>
<accession>A0ABS4KUD0</accession>
<evidence type="ECO:0000313" key="6">
    <source>
        <dbReference type="Proteomes" id="UP001519307"/>
    </source>
</evidence>
<protein>
    <submittedName>
        <fullName evidence="5">Zn-dependent peptidase</fullName>
    </submittedName>
</protein>
<dbReference type="Pfam" id="PF00675">
    <property type="entry name" value="Peptidase_M16"/>
    <property type="match status" value="1"/>
</dbReference>
<dbReference type="InterPro" id="IPR011249">
    <property type="entry name" value="Metalloenz_LuxS/M16"/>
</dbReference>
<dbReference type="EMBL" id="JAGGLM010000018">
    <property type="protein sequence ID" value="MBP2033658.1"/>
    <property type="molecule type" value="Genomic_DNA"/>
</dbReference>
<keyword evidence="6" id="KW-1185">Reference proteome</keyword>
<dbReference type="PANTHER" id="PTHR11851">
    <property type="entry name" value="METALLOPROTEASE"/>
    <property type="match status" value="1"/>
</dbReference>
<evidence type="ECO:0000256" key="1">
    <source>
        <dbReference type="ARBA" id="ARBA00007261"/>
    </source>
</evidence>
<evidence type="ECO:0000256" key="2">
    <source>
        <dbReference type="RuleBase" id="RU004447"/>
    </source>
</evidence>
<reference evidence="5 6" key="1">
    <citation type="submission" date="2021-03" db="EMBL/GenBank/DDBJ databases">
        <title>Genomic Encyclopedia of Type Strains, Phase IV (KMG-IV): sequencing the most valuable type-strain genomes for metagenomic binning, comparative biology and taxonomic classification.</title>
        <authorList>
            <person name="Goeker M."/>
        </authorList>
    </citation>
    <scope>NUCLEOTIDE SEQUENCE [LARGE SCALE GENOMIC DNA]</scope>
    <source>
        <strain evidence="5 6">DSM 28783</strain>
    </source>
</reference>
<dbReference type="InterPro" id="IPR001431">
    <property type="entry name" value="Pept_M16_Zn_BS"/>
</dbReference>
<gene>
    <name evidence="5" type="ORF">J2Z42_002365</name>
</gene>
<dbReference type="InterPro" id="IPR011765">
    <property type="entry name" value="Pept_M16_N"/>
</dbReference>
<dbReference type="InterPro" id="IPR050361">
    <property type="entry name" value="MPP/UQCRC_Complex"/>
</dbReference>
<organism evidence="5 6">
    <name type="scientific">Clostridium algifaecis</name>
    <dbReference type="NCBI Taxonomy" id="1472040"/>
    <lineage>
        <taxon>Bacteria</taxon>
        <taxon>Bacillati</taxon>
        <taxon>Bacillota</taxon>
        <taxon>Clostridia</taxon>
        <taxon>Eubacteriales</taxon>
        <taxon>Clostridiaceae</taxon>
        <taxon>Clostridium</taxon>
    </lineage>
</organism>
<dbReference type="Proteomes" id="UP001519307">
    <property type="component" value="Unassembled WGS sequence"/>
</dbReference>